<dbReference type="RefSeq" id="WP_111257354.1">
    <property type="nucleotide sequence ID" value="NZ_POTW01000080.1"/>
</dbReference>
<protein>
    <submittedName>
        <fullName evidence="2">Cupin</fullName>
    </submittedName>
</protein>
<proteinExistence type="predicted"/>
<dbReference type="Gene3D" id="2.60.120.10">
    <property type="entry name" value="Jelly Rolls"/>
    <property type="match status" value="1"/>
</dbReference>
<sequence>MGAGRPGFPGGTAVSHLTVYDWPGPDGLAGGSPHLHTASAEGYVVVGGRGRLETLSAAGVGTHPLTAGTVLWFTPGTVHRLVNDGGLQIVVVMQNAGLPEAGDAVFTFPEAVLADPDRYAAAAALPPVAEAGEDVVAAAARRRRDLALDGFASLRARVADDGPAALDRLYERAGALVAAKAPGWRSTWEHGVRAGVDETGSVLAALAGGDAAHLRAASVHVGERREQPYRYGMCGRLRTWDVAAVAG</sequence>
<dbReference type="InterPro" id="IPR013096">
    <property type="entry name" value="Cupin_2"/>
</dbReference>
<reference evidence="2 3" key="1">
    <citation type="submission" date="2018-01" db="EMBL/GenBank/DDBJ databases">
        <title>Draft genome sequence of Jiangella sp. GTF31.</title>
        <authorList>
            <person name="Sahin N."/>
            <person name="Ay H."/>
            <person name="Saygin H."/>
        </authorList>
    </citation>
    <scope>NUCLEOTIDE SEQUENCE [LARGE SCALE GENOMIC DNA]</scope>
    <source>
        <strain evidence="2 3">GTF31</strain>
    </source>
</reference>
<keyword evidence="3" id="KW-1185">Reference proteome</keyword>
<comment type="caution">
    <text evidence="2">The sequence shown here is derived from an EMBL/GenBank/DDBJ whole genome shotgun (WGS) entry which is preliminary data.</text>
</comment>
<dbReference type="InterPro" id="IPR014710">
    <property type="entry name" value="RmlC-like_jellyroll"/>
</dbReference>
<dbReference type="SUPFAM" id="SSF51182">
    <property type="entry name" value="RmlC-like cupins"/>
    <property type="match status" value="1"/>
</dbReference>
<feature type="domain" description="Cupin type-2" evidence="1">
    <location>
        <begin position="30"/>
        <end position="90"/>
    </location>
</feature>
<organism evidence="2 3">
    <name type="scientific">Jiangella anatolica</name>
    <dbReference type="NCBI Taxonomy" id="2670374"/>
    <lineage>
        <taxon>Bacteria</taxon>
        <taxon>Bacillati</taxon>
        <taxon>Actinomycetota</taxon>
        <taxon>Actinomycetes</taxon>
        <taxon>Jiangellales</taxon>
        <taxon>Jiangellaceae</taxon>
        <taxon>Jiangella</taxon>
    </lineage>
</organism>
<dbReference type="EMBL" id="POTW01000080">
    <property type="protein sequence ID" value="PZF80645.1"/>
    <property type="molecule type" value="Genomic_DNA"/>
</dbReference>
<evidence type="ECO:0000259" key="1">
    <source>
        <dbReference type="Pfam" id="PF07883"/>
    </source>
</evidence>
<evidence type="ECO:0000313" key="3">
    <source>
        <dbReference type="Proteomes" id="UP000248764"/>
    </source>
</evidence>
<dbReference type="Proteomes" id="UP000248764">
    <property type="component" value="Unassembled WGS sequence"/>
</dbReference>
<dbReference type="InterPro" id="IPR011051">
    <property type="entry name" value="RmlC_Cupin_sf"/>
</dbReference>
<evidence type="ECO:0000313" key="2">
    <source>
        <dbReference type="EMBL" id="PZF80645.1"/>
    </source>
</evidence>
<dbReference type="AlphaFoldDB" id="A0A2W2AZN0"/>
<name>A0A2W2AZN0_9ACTN</name>
<dbReference type="Pfam" id="PF07883">
    <property type="entry name" value="Cupin_2"/>
    <property type="match status" value="1"/>
</dbReference>
<gene>
    <name evidence="2" type="ORF">C1I92_24970</name>
</gene>
<accession>A0A2W2AZN0</accession>